<feature type="signal peptide" evidence="1">
    <location>
        <begin position="1"/>
        <end position="15"/>
    </location>
</feature>
<evidence type="ECO:0000256" key="1">
    <source>
        <dbReference type="SAM" id="SignalP"/>
    </source>
</evidence>
<dbReference type="AlphaFoldDB" id="A0A835YNE2"/>
<evidence type="ECO:0000313" key="2">
    <source>
        <dbReference type="EMBL" id="KAG5178041.1"/>
    </source>
</evidence>
<sequence length="71" mass="7851">MLLLLLLPAAWPAAAVQDVQLKLHTLAARVEELPAAAVTGARVCLRDRARHRYRSIKSRAWTNARAHNLSA</sequence>
<proteinExistence type="predicted"/>
<reference evidence="2" key="1">
    <citation type="submission" date="2021-02" db="EMBL/GenBank/DDBJ databases">
        <title>First Annotated Genome of the Yellow-green Alga Tribonema minus.</title>
        <authorList>
            <person name="Mahan K.M."/>
        </authorList>
    </citation>
    <scope>NUCLEOTIDE SEQUENCE</scope>
    <source>
        <strain evidence="2">UTEX B ZZ1240</strain>
    </source>
</reference>
<comment type="caution">
    <text evidence="2">The sequence shown here is derived from an EMBL/GenBank/DDBJ whole genome shotgun (WGS) entry which is preliminary data.</text>
</comment>
<gene>
    <name evidence="2" type="ORF">JKP88DRAFT_82115</name>
</gene>
<dbReference type="EMBL" id="JAFCMP010000518">
    <property type="protein sequence ID" value="KAG5178041.1"/>
    <property type="molecule type" value="Genomic_DNA"/>
</dbReference>
<name>A0A835YNE2_9STRA</name>
<evidence type="ECO:0000313" key="3">
    <source>
        <dbReference type="Proteomes" id="UP000664859"/>
    </source>
</evidence>
<protein>
    <submittedName>
        <fullName evidence="2">Uncharacterized protein</fullName>
    </submittedName>
</protein>
<keyword evidence="3" id="KW-1185">Reference proteome</keyword>
<accession>A0A835YNE2</accession>
<dbReference type="Proteomes" id="UP000664859">
    <property type="component" value="Unassembled WGS sequence"/>
</dbReference>
<organism evidence="2 3">
    <name type="scientific">Tribonema minus</name>
    <dbReference type="NCBI Taxonomy" id="303371"/>
    <lineage>
        <taxon>Eukaryota</taxon>
        <taxon>Sar</taxon>
        <taxon>Stramenopiles</taxon>
        <taxon>Ochrophyta</taxon>
        <taxon>PX clade</taxon>
        <taxon>Xanthophyceae</taxon>
        <taxon>Tribonematales</taxon>
        <taxon>Tribonemataceae</taxon>
        <taxon>Tribonema</taxon>
    </lineage>
</organism>
<feature type="chain" id="PRO_5032961429" evidence="1">
    <location>
        <begin position="16"/>
        <end position="71"/>
    </location>
</feature>
<keyword evidence="1" id="KW-0732">Signal</keyword>